<dbReference type="EMBL" id="CAXKWB010038013">
    <property type="protein sequence ID" value="CAL4151104.1"/>
    <property type="molecule type" value="Genomic_DNA"/>
</dbReference>
<organism evidence="1 2">
    <name type="scientific">Meganyctiphanes norvegica</name>
    <name type="common">Northern krill</name>
    <name type="synonym">Thysanopoda norvegica</name>
    <dbReference type="NCBI Taxonomy" id="48144"/>
    <lineage>
        <taxon>Eukaryota</taxon>
        <taxon>Metazoa</taxon>
        <taxon>Ecdysozoa</taxon>
        <taxon>Arthropoda</taxon>
        <taxon>Crustacea</taxon>
        <taxon>Multicrustacea</taxon>
        <taxon>Malacostraca</taxon>
        <taxon>Eumalacostraca</taxon>
        <taxon>Eucarida</taxon>
        <taxon>Euphausiacea</taxon>
        <taxon>Euphausiidae</taxon>
        <taxon>Meganyctiphanes</taxon>
    </lineage>
</organism>
<dbReference type="AlphaFoldDB" id="A0AAV2RY07"/>
<keyword evidence="2" id="KW-1185">Reference proteome</keyword>
<name>A0AAV2RY07_MEGNR</name>
<gene>
    <name evidence="1" type="ORF">MNOR_LOCUS30677</name>
</gene>
<reference evidence="1 2" key="1">
    <citation type="submission" date="2024-05" db="EMBL/GenBank/DDBJ databases">
        <authorList>
            <person name="Wallberg A."/>
        </authorList>
    </citation>
    <scope>NUCLEOTIDE SEQUENCE [LARGE SCALE GENOMIC DNA]</scope>
</reference>
<comment type="caution">
    <text evidence="1">The sequence shown here is derived from an EMBL/GenBank/DDBJ whole genome shotgun (WGS) entry which is preliminary data.</text>
</comment>
<accession>A0AAV2RY07</accession>
<protein>
    <submittedName>
        <fullName evidence="1">Uncharacterized protein</fullName>
    </submittedName>
</protein>
<evidence type="ECO:0000313" key="1">
    <source>
        <dbReference type="EMBL" id="CAL4151104.1"/>
    </source>
</evidence>
<dbReference type="Proteomes" id="UP001497623">
    <property type="component" value="Unassembled WGS sequence"/>
</dbReference>
<sequence>MNNQKTIIEHSSLHTKLLVIPGETKLPKCTTHFRCSSKHHKKSDELISVYQRRPVQHTTQQYYHPYCYSPHYQYNPSYCNSPYSLKPCLSRYPFQKFNSKHQLKIRRCNVHRHCISNHLCEMPNPSSTTRCFVYVSYSYMKICKDLGNVGHVSIRG</sequence>
<evidence type="ECO:0000313" key="2">
    <source>
        <dbReference type="Proteomes" id="UP001497623"/>
    </source>
</evidence>
<proteinExistence type="predicted"/>